<gene>
    <name evidence="1" type="ORF">US86_C0007G0034</name>
</gene>
<dbReference type="Proteomes" id="UP000034235">
    <property type="component" value="Unassembled WGS sequence"/>
</dbReference>
<dbReference type="SUPFAM" id="SSF56112">
    <property type="entry name" value="Protein kinase-like (PK-like)"/>
    <property type="match status" value="1"/>
</dbReference>
<protein>
    <submittedName>
        <fullName evidence="1">Uncharacterized protein</fullName>
    </submittedName>
</protein>
<proteinExistence type="predicted"/>
<comment type="caution">
    <text evidence="1">The sequence shown here is derived from an EMBL/GenBank/DDBJ whole genome shotgun (WGS) entry which is preliminary data.</text>
</comment>
<accession>A0A0G0LX45</accession>
<sequence length="307" mass="35039">MVAESLPNFNFQERRLFVNELLQNGVSAKIASSAAKRLRMKRHDILDQVVGGPWKIVQPLSEQDIPVKGRSKGQVSATVIDFKGREGVSLVLKPALNFGKASNELDNLELITRLTGVRSVRPCAALGFQSPDKVDGYSYVLTFTERGIVPLDKLNLKEYEPKRLNTFVTKLAEFVASWAEAGFIHGDAHLGNIGQDLTLTWIERGFDTRFMVFDLEDVRMLDKRVLEHMRNLDHRPRIEEEMQFVDLQERYIGDATTVLDCLRYDQRLDEQYVEQFARVYLDSRTPALGQRSKEGYYKSLVTGGYFV</sequence>
<organism evidence="1 2">
    <name type="scientific">Candidatus Daviesbacteria bacterium GW2011_GWA2_38_24</name>
    <dbReference type="NCBI Taxonomy" id="1618422"/>
    <lineage>
        <taxon>Bacteria</taxon>
        <taxon>Candidatus Daviesiibacteriota</taxon>
    </lineage>
</organism>
<dbReference type="AlphaFoldDB" id="A0A0G0LX45"/>
<name>A0A0G0LX45_9BACT</name>
<evidence type="ECO:0000313" key="1">
    <source>
        <dbReference type="EMBL" id="KKQ65989.1"/>
    </source>
</evidence>
<dbReference type="InterPro" id="IPR011009">
    <property type="entry name" value="Kinase-like_dom_sf"/>
</dbReference>
<evidence type="ECO:0000313" key="2">
    <source>
        <dbReference type="Proteomes" id="UP000034235"/>
    </source>
</evidence>
<reference evidence="1 2" key="1">
    <citation type="journal article" date="2015" name="Nature">
        <title>rRNA introns, odd ribosomes, and small enigmatic genomes across a large radiation of phyla.</title>
        <authorList>
            <person name="Brown C.T."/>
            <person name="Hug L.A."/>
            <person name="Thomas B.C."/>
            <person name="Sharon I."/>
            <person name="Castelle C.J."/>
            <person name="Singh A."/>
            <person name="Wilkins M.J."/>
            <person name="Williams K.H."/>
            <person name="Banfield J.F."/>
        </authorList>
    </citation>
    <scope>NUCLEOTIDE SEQUENCE [LARGE SCALE GENOMIC DNA]</scope>
</reference>
<dbReference type="EMBL" id="LBUP01000007">
    <property type="protein sequence ID" value="KKQ65989.1"/>
    <property type="molecule type" value="Genomic_DNA"/>
</dbReference>